<name>A0A0F8X4C7_9ZZZZ</name>
<reference evidence="2" key="1">
    <citation type="journal article" date="2015" name="Nature">
        <title>Complex archaea that bridge the gap between prokaryotes and eukaryotes.</title>
        <authorList>
            <person name="Spang A."/>
            <person name="Saw J.H."/>
            <person name="Jorgensen S.L."/>
            <person name="Zaremba-Niedzwiedzka K."/>
            <person name="Martijn J."/>
            <person name="Lind A.E."/>
            <person name="van Eijk R."/>
            <person name="Schleper C."/>
            <person name="Guy L."/>
            <person name="Ettema T.J."/>
        </authorList>
    </citation>
    <scope>NUCLEOTIDE SEQUENCE</scope>
</reference>
<comment type="caution">
    <text evidence="2">The sequence shown here is derived from an EMBL/GenBank/DDBJ whole genome shotgun (WGS) entry which is preliminary data.</text>
</comment>
<evidence type="ECO:0000313" key="2">
    <source>
        <dbReference type="EMBL" id="KKK63932.1"/>
    </source>
</evidence>
<sequence>MDIVIIISFLASILGIIGFFISYIKGVWRYVYYWILVRILNRKPISLSLSLINKYDIESFKKLLKEFFIIVKEERLKSSSYHHFFILKK</sequence>
<evidence type="ECO:0000256" key="1">
    <source>
        <dbReference type="SAM" id="Phobius"/>
    </source>
</evidence>
<dbReference type="AlphaFoldDB" id="A0A0F8X4C7"/>
<accession>A0A0F8X4C7</accession>
<feature type="transmembrane region" description="Helical" evidence="1">
    <location>
        <begin position="6"/>
        <end position="24"/>
    </location>
</feature>
<keyword evidence="1" id="KW-0472">Membrane</keyword>
<protein>
    <submittedName>
        <fullName evidence="2">Uncharacterized protein</fullName>
    </submittedName>
</protein>
<keyword evidence="1" id="KW-1133">Transmembrane helix</keyword>
<gene>
    <name evidence="2" type="ORF">LCGC14_2989330</name>
</gene>
<organism evidence="2">
    <name type="scientific">marine sediment metagenome</name>
    <dbReference type="NCBI Taxonomy" id="412755"/>
    <lineage>
        <taxon>unclassified sequences</taxon>
        <taxon>metagenomes</taxon>
        <taxon>ecological metagenomes</taxon>
    </lineage>
</organism>
<proteinExistence type="predicted"/>
<dbReference type="EMBL" id="LAZR01061264">
    <property type="protein sequence ID" value="KKK63932.1"/>
    <property type="molecule type" value="Genomic_DNA"/>
</dbReference>
<keyword evidence="1" id="KW-0812">Transmembrane</keyword>